<keyword evidence="2" id="KW-1133">Transmembrane helix</keyword>
<dbReference type="RefSeq" id="WP_079421120.1">
    <property type="nucleotide sequence ID" value="NZ_MBTG01000072.1"/>
</dbReference>
<comment type="caution">
    <text evidence="4">The sequence shown here is derived from an EMBL/GenBank/DDBJ whole genome shotgun (WGS) entry which is preliminary data.</text>
</comment>
<organism evidence="4 5">
    <name type="scientific">Paenibacillus ferrarius</name>
    <dbReference type="NCBI Taxonomy" id="1469647"/>
    <lineage>
        <taxon>Bacteria</taxon>
        <taxon>Bacillati</taxon>
        <taxon>Bacillota</taxon>
        <taxon>Bacilli</taxon>
        <taxon>Bacillales</taxon>
        <taxon>Paenibacillaceae</taxon>
        <taxon>Paenibacillus</taxon>
    </lineage>
</organism>
<feature type="coiled-coil region" evidence="1">
    <location>
        <begin position="38"/>
        <end position="65"/>
    </location>
</feature>
<feature type="transmembrane region" description="Helical" evidence="2">
    <location>
        <begin position="12"/>
        <end position="33"/>
    </location>
</feature>
<evidence type="ECO:0000313" key="4">
    <source>
        <dbReference type="EMBL" id="OPH46801.1"/>
    </source>
</evidence>
<protein>
    <recommendedName>
        <fullName evidence="3">Sporulation membrane protein YtrI C-terminal domain-containing protein</fullName>
    </recommendedName>
</protein>
<keyword evidence="2" id="KW-0812">Transmembrane</keyword>
<reference evidence="5" key="1">
    <citation type="submission" date="2016-07" db="EMBL/GenBank/DDBJ databases">
        <authorList>
            <person name="Florea S."/>
            <person name="Webb J.S."/>
            <person name="Jaromczyk J."/>
            <person name="Schardl C.L."/>
        </authorList>
    </citation>
    <scope>NUCLEOTIDE SEQUENCE [LARGE SCALE GENOMIC DNA]</scope>
    <source>
        <strain evidence="5">CY1</strain>
    </source>
</reference>
<evidence type="ECO:0000256" key="2">
    <source>
        <dbReference type="SAM" id="Phobius"/>
    </source>
</evidence>
<dbReference type="InterPro" id="IPR058620">
    <property type="entry name" value="YtrI_C"/>
</dbReference>
<dbReference type="OrthoDB" id="2655161at2"/>
<gene>
    <name evidence="4" type="ORF">BC351_12740</name>
</gene>
<proteinExistence type="predicted"/>
<evidence type="ECO:0000313" key="5">
    <source>
        <dbReference type="Proteomes" id="UP000190626"/>
    </source>
</evidence>
<evidence type="ECO:0000259" key="3">
    <source>
        <dbReference type="Pfam" id="PF26347"/>
    </source>
</evidence>
<dbReference type="Proteomes" id="UP000190626">
    <property type="component" value="Unassembled WGS sequence"/>
</dbReference>
<keyword evidence="5" id="KW-1185">Reference proteome</keyword>
<sequence>MRIPPFARYQRLLSSFGLVVSGAIIGSAIYMSIHQHTYNQLYVEMHKYLEENRDLRADIESLNKTRNKQALINVVNVHLLPKSQTEIISEDIQKEIEGDVKSELKLVIGQKATFVRDSQPLYERLITQRTYVLHDKKYIIEVKSIVLLQTELTVWITAQEKRT</sequence>
<keyword evidence="1" id="KW-0175">Coiled coil</keyword>
<dbReference type="Pfam" id="PF26347">
    <property type="entry name" value="YtrI_sporulation"/>
    <property type="match status" value="1"/>
</dbReference>
<dbReference type="AlphaFoldDB" id="A0A1V4H6F2"/>
<feature type="domain" description="Sporulation membrane protein YtrI C-terminal" evidence="3">
    <location>
        <begin position="75"/>
        <end position="158"/>
    </location>
</feature>
<dbReference type="STRING" id="1469647.BC351_12740"/>
<keyword evidence="2" id="KW-0472">Membrane</keyword>
<evidence type="ECO:0000256" key="1">
    <source>
        <dbReference type="SAM" id="Coils"/>
    </source>
</evidence>
<accession>A0A1V4H6F2</accession>
<dbReference type="EMBL" id="MBTG01000072">
    <property type="protein sequence ID" value="OPH46801.1"/>
    <property type="molecule type" value="Genomic_DNA"/>
</dbReference>
<name>A0A1V4H6F2_9BACL</name>